<proteinExistence type="predicted"/>
<dbReference type="PANTHER" id="PTHR44051">
    <property type="entry name" value="GLUTATHIONE S-TRANSFERASE-RELATED"/>
    <property type="match status" value="1"/>
</dbReference>
<dbReference type="EMBL" id="BMIQ01000008">
    <property type="protein sequence ID" value="GGE18955.1"/>
    <property type="molecule type" value="Genomic_DNA"/>
</dbReference>
<dbReference type="InterPro" id="IPR004045">
    <property type="entry name" value="Glutathione_S-Trfase_N"/>
</dbReference>
<dbReference type="PANTHER" id="PTHR44051:SF8">
    <property type="entry name" value="GLUTATHIONE S-TRANSFERASE GSTA"/>
    <property type="match status" value="1"/>
</dbReference>
<feature type="domain" description="GST C-terminal" evidence="1">
    <location>
        <begin position="86"/>
        <end position="205"/>
    </location>
</feature>
<dbReference type="InterPro" id="IPR036282">
    <property type="entry name" value="Glutathione-S-Trfase_C_sf"/>
</dbReference>
<dbReference type="SUPFAM" id="SSF47616">
    <property type="entry name" value="GST C-terminal domain-like"/>
    <property type="match status" value="1"/>
</dbReference>
<sequence>MTMRLIGMLDSPYVRRVAVSLHLMELPFAHEPLSVFGDFDAFAAINPVVKAPSLVTEDGVVLMDSTLILDFAERLAPAAMRLTPVSLADHARSQHLIGLALAACEKVVQTVYEFRLRPEEKRHAPWLDRVGGQARAGFAALEAEIGAREGWLFGPQPSQADVTLAVVWSFAAGMRPELADPALHPRLAGFAARAEGLPAFLAAAP</sequence>
<accession>A0A917EAC4</accession>
<dbReference type="Pfam" id="PF13410">
    <property type="entry name" value="GST_C_2"/>
    <property type="match status" value="1"/>
</dbReference>
<evidence type="ECO:0000259" key="1">
    <source>
        <dbReference type="PROSITE" id="PS50405"/>
    </source>
</evidence>
<dbReference type="InterPro" id="IPR010987">
    <property type="entry name" value="Glutathione-S-Trfase_C-like"/>
</dbReference>
<reference evidence="2" key="2">
    <citation type="submission" date="2020-09" db="EMBL/GenBank/DDBJ databases">
        <authorList>
            <person name="Sun Q."/>
            <person name="Zhou Y."/>
        </authorList>
    </citation>
    <scope>NUCLEOTIDE SEQUENCE</scope>
    <source>
        <strain evidence="2">CGMCC 1.15367</strain>
    </source>
</reference>
<evidence type="ECO:0000313" key="2">
    <source>
        <dbReference type="EMBL" id="GGE18955.1"/>
    </source>
</evidence>
<dbReference type="SUPFAM" id="SSF52833">
    <property type="entry name" value="Thioredoxin-like"/>
    <property type="match status" value="1"/>
</dbReference>
<protein>
    <submittedName>
        <fullName evidence="2">Glutathione S-transferase</fullName>
    </submittedName>
</protein>
<dbReference type="Proteomes" id="UP000644699">
    <property type="component" value="Unassembled WGS sequence"/>
</dbReference>
<dbReference type="Gene3D" id="1.20.1050.10">
    <property type="match status" value="1"/>
</dbReference>
<organism evidence="2 3">
    <name type="scientific">Aureimonas endophytica</name>
    <dbReference type="NCBI Taxonomy" id="2027858"/>
    <lineage>
        <taxon>Bacteria</taxon>
        <taxon>Pseudomonadati</taxon>
        <taxon>Pseudomonadota</taxon>
        <taxon>Alphaproteobacteria</taxon>
        <taxon>Hyphomicrobiales</taxon>
        <taxon>Aurantimonadaceae</taxon>
        <taxon>Aureimonas</taxon>
    </lineage>
</organism>
<comment type="caution">
    <text evidence="2">The sequence shown here is derived from an EMBL/GenBank/DDBJ whole genome shotgun (WGS) entry which is preliminary data.</text>
</comment>
<dbReference type="CDD" id="cd03205">
    <property type="entry name" value="GST_C_6"/>
    <property type="match status" value="1"/>
</dbReference>
<dbReference type="AlphaFoldDB" id="A0A917EAC4"/>
<reference evidence="2" key="1">
    <citation type="journal article" date="2014" name="Int. J. Syst. Evol. Microbiol.">
        <title>Complete genome sequence of Corynebacterium casei LMG S-19264T (=DSM 44701T), isolated from a smear-ripened cheese.</title>
        <authorList>
            <consortium name="US DOE Joint Genome Institute (JGI-PGF)"/>
            <person name="Walter F."/>
            <person name="Albersmeier A."/>
            <person name="Kalinowski J."/>
            <person name="Ruckert C."/>
        </authorList>
    </citation>
    <scope>NUCLEOTIDE SEQUENCE</scope>
    <source>
        <strain evidence="2">CGMCC 1.15367</strain>
    </source>
</reference>
<evidence type="ECO:0000313" key="3">
    <source>
        <dbReference type="Proteomes" id="UP000644699"/>
    </source>
</evidence>
<dbReference type="Pfam" id="PF13417">
    <property type="entry name" value="GST_N_3"/>
    <property type="match status" value="1"/>
</dbReference>
<name>A0A917EAC4_9HYPH</name>
<dbReference type="RefSeq" id="WP_244639615.1">
    <property type="nucleotide sequence ID" value="NZ_BMIQ01000008.1"/>
</dbReference>
<gene>
    <name evidence="2" type="ORF">GCM10011390_42610</name>
</gene>
<dbReference type="PROSITE" id="PS50405">
    <property type="entry name" value="GST_CTER"/>
    <property type="match status" value="1"/>
</dbReference>
<dbReference type="InterPro" id="IPR036249">
    <property type="entry name" value="Thioredoxin-like_sf"/>
</dbReference>
<dbReference type="Gene3D" id="3.40.30.10">
    <property type="entry name" value="Glutaredoxin"/>
    <property type="match status" value="1"/>
</dbReference>
<keyword evidence="3" id="KW-1185">Reference proteome</keyword>